<feature type="compositionally biased region" description="Basic and acidic residues" evidence="1">
    <location>
        <begin position="81"/>
        <end position="94"/>
    </location>
</feature>
<evidence type="ECO:0000313" key="4">
    <source>
        <dbReference type="Proteomes" id="UP000283090"/>
    </source>
</evidence>
<keyword evidence="2" id="KW-0472">Membrane</keyword>
<name>A0A437A2S0_ARTFL</name>
<reference evidence="3 4" key="1">
    <citation type="submission" date="2019-01" db="EMBL/GenBank/DDBJ databases">
        <title>Intercellular communication is required for trap formation in the nematode-trapping fungus Duddingtonia flagrans.</title>
        <authorList>
            <person name="Youssar L."/>
            <person name="Wernet V."/>
            <person name="Hensel N."/>
            <person name="Hildebrandt H.-G."/>
            <person name="Fischer R."/>
        </authorList>
    </citation>
    <scope>NUCLEOTIDE SEQUENCE [LARGE SCALE GENOMIC DNA]</scope>
    <source>
        <strain evidence="3 4">CBS H-5679</strain>
    </source>
</reference>
<dbReference type="GeneID" id="93586056"/>
<dbReference type="RefSeq" id="XP_067490966.1">
    <property type="nucleotide sequence ID" value="XM_067632726.1"/>
</dbReference>
<keyword evidence="2" id="KW-1133">Transmembrane helix</keyword>
<dbReference type="AlphaFoldDB" id="A0A437A2S0"/>
<dbReference type="EMBL" id="SAEB01000006">
    <property type="protein sequence ID" value="RVD85422.1"/>
    <property type="molecule type" value="Genomic_DNA"/>
</dbReference>
<organism evidence="3 4">
    <name type="scientific">Arthrobotrys flagrans</name>
    <name type="common">Nematode-trapping fungus</name>
    <name type="synonym">Trichothecium flagrans</name>
    <dbReference type="NCBI Taxonomy" id="97331"/>
    <lineage>
        <taxon>Eukaryota</taxon>
        <taxon>Fungi</taxon>
        <taxon>Dikarya</taxon>
        <taxon>Ascomycota</taxon>
        <taxon>Pezizomycotina</taxon>
        <taxon>Orbiliomycetes</taxon>
        <taxon>Orbiliales</taxon>
        <taxon>Orbiliaceae</taxon>
        <taxon>Arthrobotrys</taxon>
    </lineage>
</organism>
<proteinExistence type="predicted"/>
<sequence>MFSTKSFQYGTPGRGGLFGGPVFKNSLFGKGGAKNEEDSFRIHAHLTPGKTRKRVSLAKKANAGDSFLDIGPVAGSGVTTNKERAVEKPREASTVKKQQPELSTANDQKTDSEELLKTAMMAIKIGMWIMFLLFLVVFALAITLFLKW</sequence>
<evidence type="ECO:0000256" key="1">
    <source>
        <dbReference type="SAM" id="MobiDB-lite"/>
    </source>
</evidence>
<keyword evidence="4" id="KW-1185">Reference proteome</keyword>
<dbReference type="VEuPathDB" id="FungiDB:DFL_003745"/>
<accession>A0A437A2S0</accession>
<evidence type="ECO:0000313" key="3">
    <source>
        <dbReference type="EMBL" id="RVD85422.1"/>
    </source>
</evidence>
<feature type="compositionally biased region" description="Polar residues" evidence="1">
    <location>
        <begin position="95"/>
        <end position="107"/>
    </location>
</feature>
<dbReference type="Proteomes" id="UP000283090">
    <property type="component" value="Unassembled WGS sequence"/>
</dbReference>
<gene>
    <name evidence="3" type="ORF">DFL_003745</name>
</gene>
<comment type="caution">
    <text evidence="3">The sequence shown here is derived from an EMBL/GenBank/DDBJ whole genome shotgun (WGS) entry which is preliminary data.</text>
</comment>
<evidence type="ECO:0000256" key="2">
    <source>
        <dbReference type="SAM" id="Phobius"/>
    </source>
</evidence>
<feature type="region of interest" description="Disordered" evidence="1">
    <location>
        <begin position="79"/>
        <end position="110"/>
    </location>
</feature>
<keyword evidence="2" id="KW-0812">Transmembrane</keyword>
<protein>
    <submittedName>
        <fullName evidence="3">Uncharacterized protein</fullName>
    </submittedName>
</protein>
<feature type="transmembrane region" description="Helical" evidence="2">
    <location>
        <begin position="125"/>
        <end position="146"/>
    </location>
</feature>